<sequence>MLTVFVGVCVGICRLDDMFGKLVTSLLRARRIADDGTWYALAAVRMERSYPPYWHTNVVSEALWPVNSLTPKLGYNDRALWPQSTMKWSKLCVVVHISLV</sequence>
<dbReference type="AlphaFoldDB" id="A0A6A4GLD3"/>
<accession>A0A6A4GLD3</accession>
<protein>
    <submittedName>
        <fullName evidence="1">Uncharacterized protein</fullName>
    </submittedName>
</protein>
<organism evidence="1 2">
    <name type="scientific">Gymnopus androsaceus JB14</name>
    <dbReference type="NCBI Taxonomy" id="1447944"/>
    <lineage>
        <taxon>Eukaryota</taxon>
        <taxon>Fungi</taxon>
        <taxon>Dikarya</taxon>
        <taxon>Basidiomycota</taxon>
        <taxon>Agaricomycotina</taxon>
        <taxon>Agaricomycetes</taxon>
        <taxon>Agaricomycetidae</taxon>
        <taxon>Agaricales</taxon>
        <taxon>Marasmiineae</taxon>
        <taxon>Omphalotaceae</taxon>
        <taxon>Gymnopus</taxon>
    </lineage>
</organism>
<keyword evidence="2" id="KW-1185">Reference proteome</keyword>
<dbReference type="EMBL" id="ML769897">
    <property type="protein sequence ID" value="KAE9386256.1"/>
    <property type="molecule type" value="Genomic_DNA"/>
</dbReference>
<dbReference type="Proteomes" id="UP000799118">
    <property type="component" value="Unassembled WGS sequence"/>
</dbReference>
<evidence type="ECO:0000313" key="1">
    <source>
        <dbReference type="EMBL" id="KAE9386256.1"/>
    </source>
</evidence>
<gene>
    <name evidence="1" type="ORF">BT96DRAFT_546069</name>
</gene>
<evidence type="ECO:0000313" key="2">
    <source>
        <dbReference type="Proteomes" id="UP000799118"/>
    </source>
</evidence>
<reference evidence="1" key="1">
    <citation type="journal article" date="2019" name="Environ. Microbiol.">
        <title>Fungal ecological strategies reflected in gene transcription - a case study of two litter decomposers.</title>
        <authorList>
            <person name="Barbi F."/>
            <person name="Kohler A."/>
            <person name="Barry K."/>
            <person name="Baskaran P."/>
            <person name="Daum C."/>
            <person name="Fauchery L."/>
            <person name="Ihrmark K."/>
            <person name="Kuo A."/>
            <person name="LaButti K."/>
            <person name="Lipzen A."/>
            <person name="Morin E."/>
            <person name="Grigoriev I.V."/>
            <person name="Henrissat B."/>
            <person name="Lindahl B."/>
            <person name="Martin F."/>
        </authorList>
    </citation>
    <scope>NUCLEOTIDE SEQUENCE</scope>
    <source>
        <strain evidence="1">JB14</strain>
    </source>
</reference>
<proteinExistence type="predicted"/>
<name>A0A6A4GLD3_9AGAR</name>